<dbReference type="GO" id="GO:0005524">
    <property type="term" value="F:ATP binding"/>
    <property type="evidence" value="ECO:0007669"/>
    <property type="project" value="UniProtKB-KW"/>
</dbReference>
<name>A0A1H3LNH6_9FIRM</name>
<evidence type="ECO:0000256" key="4">
    <source>
        <dbReference type="ARBA" id="ARBA00023125"/>
    </source>
</evidence>
<dbReference type="PANTHER" id="PTHR32071">
    <property type="entry name" value="TRANSCRIPTIONAL REGULATORY PROTEIN"/>
    <property type="match status" value="1"/>
</dbReference>
<dbReference type="Pfam" id="PF00158">
    <property type="entry name" value="Sigma54_activat"/>
    <property type="match status" value="1"/>
</dbReference>
<keyword evidence="5" id="KW-0804">Transcription</keyword>
<evidence type="ECO:0000256" key="2">
    <source>
        <dbReference type="ARBA" id="ARBA00022840"/>
    </source>
</evidence>
<dbReference type="InterPro" id="IPR003593">
    <property type="entry name" value="AAA+_ATPase"/>
</dbReference>
<protein>
    <submittedName>
        <fullName evidence="7">Transcriptional regulator containing PAS, AAA-type ATPase, and DNA-binding Fis domains</fullName>
    </submittedName>
</protein>
<dbReference type="Gene3D" id="1.10.8.60">
    <property type="match status" value="1"/>
</dbReference>
<dbReference type="STRING" id="159292.SAMN05192546_103294"/>
<dbReference type="PROSITE" id="PS00675">
    <property type="entry name" value="SIGMA54_INTERACT_1"/>
    <property type="match status" value="1"/>
</dbReference>
<dbReference type="Gene3D" id="3.40.50.300">
    <property type="entry name" value="P-loop containing nucleotide triphosphate hydrolases"/>
    <property type="match status" value="1"/>
</dbReference>
<evidence type="ECO:0000256" key="1">
    <source>
        <dbReference type="ARBA" id="ARBA00022741"/>
    </source>
</evidence>
<dbReference type="SMART" id="SM00382">
    <property type="entry name" value="AAA"/>
    <property type="match status" value="1"/>
</dbReference>
<keyword evidence="4 7" id="KW-0238">DNA-binding</keyword>
<dbReference type="InterPro" id="IPR058031">
    <property type="entry name" value="AAA_lid_NorR"/>
</dbReference>
<dbReference type="Proteomes" id="UP000199230">
    <property type="component" value="Unassembled WGS sequence"/>
</dbReference>
<dbReference type="InterPro" id="IPR025943">
    <property type="entry name" value="Sigma_54_int_dom_ATP-bd_2"/>
</dbReference>
<keyword evidence="8" id="KW-1185">Reference proteome</keyword>
<dbReference type="CDD" id="cd00009">
    <property type="entry name" value="AAA"/>
    <property type="match status" value="1"/>
</dbReference>
<evidence type="ECO:0000256" key="3">
    <source>
        <dbReference type="ARBA" id="ARBA00023015"/>
    </source>
</evidence>
<dbReference type="Pfam" id="PF25601">
    <property type="entry name" value="AAA_lid_14"/>
    <property type="match status" value="1"/>
</dbReference>
<dbReference type="GO" id="GO:0006355">
    <property type="term" value="P:regulation of DNA-templated transcription"/>
    <property type="evidence" value="ECO:0007669"/>
    <property type="project" value="InterPro"/>
</dbReference>
<organism evidence="7 8">
    <name type="scientific">Tindallia californiensis</name>
    <dbReference type="NCBI Taxonomy" id="159292"/>
    <lineage>
        <taxon>Bacteria</taxon>
        <taxon>Bacillati</taxon>
        <taxon>Bacillota</taxon>
        <taxon>Clostridia</taxon>
        <taxon>Peptostreptococcales</taxon>
        <taxon>Tindalliaceae</taxon>
        <taxon>Tindallia</taxon>
    </lineage>
</organism>
<dbReference type="GO" id="GO:0003677">
    <property type="term" value="F:DNA binding"/>
    <property type="evidence" value="ECO:0007669"/>
    <property type="project" value="UniProtKB-KW"/>
</dbReference>
<keyword evidence="2" id="KW-0067">ATP-binding</keyword>
<dbReference type="InterPro" id="IPR027417">
    <property type="entry name" value="P-loop_NTPase"/>
</dbReference>
<dbReference type="PROSITE" id="PS50045">
    <property type="entry name" value="SIGMA54_INTERACT_4"/>
    <property type="match status" value="1"/>
</dbReference>
<gene>
    <name evidence="7" type="ORF">SAMN05192546_103294</name>
</gene>
<dbReference type="EMBL" id="FNPV01000003">
    <property type="protein sequence ID" value="SDY65870.1"/>
    <property type="molecule type" value="Genomic_DNA"/>
</dbReference>
<dbReference type="RefSeq" id="WP_176968274.1">
    <property type="nucleotide sequence ID" value="NZ_FNPV01000003.1"/>
</dbReference>
<evidence type="ECO:0000313" key="7">
    <source>
        <dbReference type="EMBL" id="SDY65870.1"/>
    </source>
</evidence>
<proteinExistence type="predicted"/>
<dbReference type="Gene3D" id="1.10.10.10">
    <property type="entry name" value="Winged helix-like DNA-binding domain superfamily/Winged helix DNA-binding domain"/>
    <property type="match status" value="1"/>
</dbReference>
<accession>A0A1H3LNH6</accession>
<dbReference type="InterPro" id="IPR002078">
    <property type="entry name" value="Sigma_54_int"/>
</dbReference>
<evidence type="ECO:0000259" key="6">
    <source>
        <dbReference type="PROSITE" id="PS50045"/>
    </source>
</evidence>
<dbReference type="PROSITE" id="PS00688">
    <property type="entry name" value="SIGMA54_INTERACT_3"/>
    <property type="match status" value="1"/>
</dbReference>
<dbReference type="PANTHER" id="PTHR32071:SF57">
    <property type="entry name" value="C4-DICARBOXYLATE TRANSPORT TRANSCRIPTIONAL REGULATORY PROTEIN DCTD"/>
    <property type="match status" value="1"/>
</dbReference>
<dbReference type="FunFam" id="3.40.50.300:FF:000006">
    <property type="entry name" value="DNA-binding transcriptional regulator NtrC"/>
    <property type="match status" value="1"/>
</dbReference>
<evidence type="ECO:0000256" key="5">
    <source>
        <dbReference type="ARBA" id="ARBA00023163"/>
    </source>
</evidence>
<dbReference type="InterPro" id="IPR036388">
    <property type="entry name" value="WH-like_DNA-bd_sf"/>
</dbReference>
<keyword evidence="3" id="KW-0805">Transcription regulation</keyword>
<keyword evidence="1" id="KW-0547">Nucleotide-binding</keyword>
<dbReference type="SUPFAM" id="SSF52540">
    <property type="entry name" value="P-loop containing nucleoside triphosphate hydrolases"/>
    <property type="match status" value="1"/>
</dbReference>
<dbReference type="InterPro" id="IPR025662">
    <property type="entry name" value="Sigma_54_int_dom_ATP-bd_1"/>
</dbReference>
<sequence length="690" mass="77892">MKIVLLAGTDQTKVRLHQQMEELFQGLFPILSYAIDTGLPEAIEADLVVFSSKQVADEIREKNLLSESQQSVTAVRTIPMDHLDQVMKLAKGERVLLVNDRMETALESIEALRRIGVDHIEMIPWAPREALPLSLPEIAITPGEGYLVPADISKVVDIGPRVLDFSTIAAILYHTGYYQNYSTAFSEGYLKKIIHMASKLADSHREIETLNQHLSEVIDGLNDGLMVFNQEGWVSVLNEKARQLLKVPNPGKSPIALARLLSSAELKHFLLYEEVQEKILMLFQQEILVKKLVDPKSLTTTVILKNVQETIASGNQIKRDLMRRGFYARYTFDDLIGSSVAMEKVKKTSRKLAASELTVLLVGESGTGKEIVASSIHNASPRREGPFLAVNFSALSDELIESELFGYEEGAFTGARKGGKIGLFEQADGGTIFLDEIGDISGKVQSRLLRVLQEKEIMPVGGHEIRSINVRVVAATNQNLETLVSKGVFREDLYYRLKTGFIHLPPLRQRQEDILPLVTHFIAMETKRRILLEEKVSQVMKRYHWPGNVRELQNLVAYMLAVTDEDRLTLEDFPDSHFFSQELPFSVNKMTFSQALKPEEEKVLHLMAVFQQQGKKTGRESLCKALQLEENESNKDSDLRYVQWTFHQVRVVMESLVEKGMIQAGTGRQGSRLTEKGFRYVEKQKKQSII</sequence>
<feature type="domain" description="Sigma-54 factor interaction" evidence="6">
    <location>
        <begin position="335"/>
        <end position="561"/>
    </location>
</feature>
<reference evidence="7 8" key="1">
    <citation type="submission" date="2016-10" db="EMBL/GenBank/DDBJ databases">
        <authorList>
            <person name="de Groot N.N."/>
        </authorList>
    </citation>
    <scope>NUCLEOTIDE SEQUENCE [LARGE SCALE GENOMIC DNA]</scope>
    <source>
        <strain evidence="7 8">APO</strain>
    </source>
</reference>
<dbReference type="InterPro" id="IPR025944">
    <property type="entry name" value="Sigma_54_int_dom_CS"/>
</dbReference>
<evidence type="ECO:0000313" key="8">
    <source>
        <dbReference type="Proteomes" id="UP000199230"/>
    </source>
</evidence>
<dbReference type="PROSITE" id="PS00676">
    <property type="entry name" value="SIGMA54_INTERACT_2"/>
    <property type="match status" value="1"/>
</dbReference>
<dbReference type="AlphaFoldDB" id="A0A1H3LNH6"/>